<dbReference type="Pfam" id="PF09243">
    <property type="entry name" value="Rsm22"/>
    <property type="match status" value="2"/>
</dbReference>
<protein>
    <submittedName>
        <fullName evidence="9">Rsm22-domain-containing protein</fullName>
    </submittedName>
</protein>
<dbReference type="GO" id="GO:0006412">
    <property type="term" value="P:translation"/>
    <property type="evidence" value="ECO:0007669"/>
    <property type="project" value="InterPro"/>
</dbReference>
<evidence type="ECO:0000313" key="10">
    <source>
        <dbReference type="Proteomes" id="UP000292082"/>
    </source>
</evidence>
<dbReference type="Proteomes" id="UP000292082">
    <property type="component" value="Unassembled WGS sequence"/>
</dbReference>
<feature type="region of interest" description="Disordered" evidence="8">
    <location>
        <begin position="55"/>
        <end position="77"/>
    </location>
</feature>
<dbReference type="STRING" id="114155.A0A4Q9Q5B2"/>
<keyword evidence="4" id="KW-0408">Iron</keyword>
<reference evidence="9 10" key="1">
    <citation type="submission" date="2019-01" db="EMBL/GenBank/DDBJ databases">
        <title>Draft genome sequences of three monokaryotic isolates of the white-rot basidiomycete fungus Dichomitus squalens.</title>
        <authorList>
            <consortium name="DOE Joint Genome Institute"/>
            <person name="Lopez S.C."/>
            <person name="Andreopoulos B."/>
            <person name="Pangilinan J."/>
            <person name="Lipzen A."/>
            <person name="Riley R."/>
            <person name="Ahrendt S."/>
            <person name="Ng V."/>
            <person name="Barry K."/>
            <person name="Daum C."/>
            <person name="Grigoriev I.V."/>
            <person name="Hilden K.S."/>
            <person name="Makela M.R."/>
            <person name="de Vries R.P."/>
        </authorList>
    </citation>
    <scope>NUCLEOTIDE SEQUENCE [LARGE SCALE GENOMIC DNA]</scope>
    <source>
        <strain evidence="9 10">CBS 464.89</strain>
    </source>
</reference>
<evidence type="ECO:0000256" key="4">
    <source>
        <dbReference type="ARBA" id="ARBA00023004"/>
    </source>
</evidence>
<dbReference type="InterPro" id="IPR052571">
    <property type="entry name" value="Mt_RNA_Methyltransferase"/>
</dbReference>
<evidence type="ECO:0000256" key="2">
    <source>
        <dbReference type="ARBA" id="ARBA00022723"/>
    </source>
</evidence>
<sequence>MLRLGCRRVINTGWRRQAELVRYASGSSPSHQPNAPLELDPAFQALLRDVEMSLRSKAPHDTSGSHGPRELELFPRDPHTTVDYLTSAELDAQDESSNRGEGRKSPAAAFGSQRIGAVVLPFEMQSAISRLVADSDKPTLRQDAKRLFSNETVTGEEWNSTFDMRYNSAKEAGRHALRDATAFATVALPSHYSVIYAVLDHIKRRIGPDWQVDRVIDWGAATGSGLWASGHVFQRRPDADGRNAQDVEDIRISQTSLSSYLGIDKREGLVRIGKRIIRDLDMGSLHAAWQKSFHDDDAVDPVESSSAVALSAFLLSSLPTPVDRKIMIKEMWESGAEVIVLIDHSFENIAEAREQFLKLGKKEVEDPTVAGSSPRGAHVVAPCPHDGACPLYHPGYGKLQCTFSQRMQRPEFVRKTKHSGTGHENMDYSYVVIRRGPRPAQTSAKAGRAGDIGLRELAKRAADSVPMNRLSLASDLHDETELSHKEESSRILESSEASNESHELASAEVSAEVTSALRQEAYSWPRLIFPPIKRSGHVILDVCHPQGQIMRMTIPKSQGKQPYYDARKSSWGDIFPHEPKNPPQLRRQPAHPGDTPSQGQDIGKRRHHKADFKKASYAKLAEDIKERRRDQRRARRIAESYDT</sequence>
<dbReference type="PANTHER" id="PTHR13184:SF5">
    <property type="entry name" value="METHYLTRANSFERASE-LIKE PROTEIN 17, MITOCHONDRIAL"/>
    <property type="match status" value="1"/>
</dbReference>
<evidence type="ECO:0000256" key="8">
    <source>
        <dbReference type="SAM" id="MobiDB-lite"/>
    </source>
</evidence>
<keyword evidence="5" id="KW-0411">Iron-sulfur</keyword>
<evidence type="ECO:0000313" key="9">
    <source>
        <dbReference type="EMBL" id="TBU62116.1"/>
    </source>
</evidence>
<dbReference type="GO" id="GO:0005763">
    <property type="term" value="C:mitochondrial small ribosomal subunit"/>
    <property type="evidence" value="ECO:0007669"/>
    <property type="project" value="TreeGrafter"/>
</dbReference>
<dbReference type="AlphaFoldDB" id="A0A4Q9Q5B2"/>
<name>A0A4Q9Q5B2_9APHY</name>
<dbReference type="GO" id="GO:0046872">
    <property type="term" value="F:metal ion binding"/>
    <property type="evidence" value="ECO:0007669"/>
    <property type="project" value="UniProtKB-KW"/>
</dbReference>
<keyword evidence="3" id="KW-0809">Transit peptide</keyword>
<feature type="compositionally biased region" description="Basic and acidic residues" evidence="8">
    <location>
        <begin position="620"/>
        <end position="629"/>
    </location>
</feature>
<dbReference type="GO" id="GO:0051536">
    <property type="term" value="F:iron-sulfur cluster binding"/>
    <property type="evidence" value="ECO:0007669"/>
    <property type="project" value="UniProtKB-KW"/>
</dbReference>
<evidence type="ECO:0000256" key="6">
    <source>
        <dbReference type="ARBA" id="ARBA00023128"/>
    </source>
</evidence>
<keyword evidence="2" id="KW-0479">Metal-binding</keyword>
<dbReference type="PANTHER" id="PTHR13184">
    <property type="entry name" value="37S RIBOSOMAL PROTEIN S22"/>
    <property type="match status" value="1"/>
</dbReference>
<accession>A0A4Q9Q5B2</accession>
<evidence type="ECO:0000256" key="3">
    <source>
        <dbReference type="ARBA" id="ARBA00022946"/>
    </source>
</evidence>
<feature type="region of interest" description="Disordered" evidence="8">
    <location>
        <begin position="554"/>
        <end position="643"/>
    </location>
</feature>
<keyword evidence="6" id="KW-0496">Mitochondrion</keyword>
<gene>
    <name evidence="9" type="ORF">BD310DRAFT_919637</name>
</gene>
<feature type="compositionally biased region" description="Basic and acidic residues" evidence="8">
    <location>
        <begin position="565"/>
        <end position="580"/>
    </location>
</feature>
<proteinExistence type="predicted"/>
<evidence type="ECO:0000256" key="1">
    <source>
        <dbReference type="ARBA" id="ARBA00004173"/>
    </source>
</evidence>
<keyword evidence="10" id="KW-1185">Reference proteome</keyword>
<evidence type="ECO:0000256" key="7">
    <source>
        <dbReference type="ARBA" id="ARBA00045681"/>
    </source>
</evidence>
<dbReference type="GO" id="GO:0003735">
    <property type="term" value="F:structural constituent of ribosome"/>
    <property type="evidence" value="ECO:0007669"/>
    <property type="project" value="TreeGrafter"/>
</dbReference>
<comment type="function">
    <text evidence="7">Mitochondrial ribosome (mitoribosome) assembly factor. Binds at the interface of the head and body domains of the mitochondrial small ribosomal subunit (mt-SSU), occluding the mRNA channel and preventing compaction of the head domain towards the body. Probable inactive methyltransferase: retains the characteristic folding and ability to bind S-adenosyl-L-methionine, but it probably lost its methyltransferase activity.</text>
</comment>
<feature type="compositionally biased region" description="Basic and acidic residues" evidence="8">
    <location>
        <begin position="67"/>
        <end position="77"/>
    </location>
</feature>
<feature type="compositionally biased region" description="Basic and acidic residues" evidence="8">
    <location>
        <begin position="476"/>
        <end position="490"/>
    </location>
</feature>
<dbReference type="InterPro" id="IPR015324">
    <property type="entry name" value="Ribosomal_Rsm22-like"/>
</dbReference>
<evidence type="ECO:0000256" key="5">
    <source>
        <dbReference type="ARBA" id="ARBA00023014"/>
    </source>
</evidence>
<organism evidence="9 10">
    <name type="scientific">Dichomitus squalens</name>
    <dbReference type="NCBI Taxonomy" id="114155"/>
    <lineage>
        <taxon>Eukaryota</taxon>
        <taxon>Fungi</taxon>
        <taxon>Dikarya</taxon>
        <taxon>Basidiomycota</taxon>
        <taxon>Agaricomycotina</taxon>
        <taxon>Agaricomycetes</taxon>
        <taxon>Polyporales</taxon>
        <taxon>Polyporaceae</taxon>
        <taxon>Dichomitus</taxon>
    </lineage>
</organism>
<comment type="subcellular location">
    <subcellularLocation>
        <location evidence="1">Mitochondrion</location>
    </subcellularLocation>
</comment>
<dbReference type="EMBL" id="ML145095">
    <property type="protein sequence ID" value="TBU62116.1"/>
    <property type="molecule type" value="Genomic_DNA"/>
</dbReference>
<feature type="region of interest" description="Disordered" evidence="8">
    <location>
        <begin position="476"/>
        <end position="506"/>
    </location>
</feature>
<dbReference type="GO" id="GO:0008168">
    <property type="term" value="F:methyltransferase activity"/>
    <property type="evidence" value="ECO:0007669"/>
    <property type="project" value="InterPro"/>
</dbReference>